<dbReference type="Proteomes" id="UP000663854">
    <property type="component" value="Unassembled WGS sequence"/>
</dbReference>
<dbReference type="AlphaFoldDB" id="A0A815ZYF0"/>
<evidence type="ECO:0000313" key="4">
    <source>
        <dbReference type="EMBL" id="CAF1313435.1"/>
    </source>
</evidence>
<protein>
    <recommendedName>
        <fullName evidence="3">Sulfatase N-terminal domain-containing protein</fullName>
    </recommendedName>
</protein>
<reference evidence="6" key="1">
    <citation type="submission" date="2021-02" db="EMBL/GenBank/DDBJ databases">
        <authorList>
            <person name="Nowell W R."/>
        </authorList>
    </citation>
    <scope>NUCLEOTIDE SEQUENCE</scope>
</reference>
<evidence type="ECO:0000256" key="1">
    <source>
        <dbReference type="ARBA" id="ARBA00001913"/>
    </source>
</evidence>
<dbReference type="SUPFAM" id="SSF53649">
    <property type="entry name" value="Alkaline phosphatase-like"/>
    <property type="match status" value="1"/>
</dbReference>
<dbReference type="Proteomes" id="UP000663870">
    <property type="component" value="Unassembled WGS sequence"/>
</dbReference>
<dbReference type="InterPro" id="IPR000917">
    <property type="entry name" value="Sulfatase_N"/>
</dbReference>
<dbReference type="InterPro" id="IPR017850">
    <property type="entry name" value="Alkaline_phosphatase_core_sf"/>
</dbReference>
<evidence type="ECO:0000313" key="7">
    <source>
        <dbReference type="Proteomes" id="UP000663870"/>
    </source>
</evidence>
<proteinExistence type="inferred from homology"/>
<name>A0A815ZYF0_9BILA</name>
<feature type="domain" description="Sulfatase N-terminal" evidence="3">
    <location>
        <begin position="38"/>
        <end position="133"/>
    </location>
</feature>
<keyword evidence="7" id="KW-1185">Reference proteome</keyword>
<gene>
    <name evidence="5" type="ORF">JXQ802_LOCUS46971</name>
    <name evidence="6" type="ORF">JXQ802_LOCUS46983</name>
    <name evidence="4" type="ORF">PYM288_LOCUS30535</name>
</gene>
<organism evidence="6 7">
    <name type="scientific">Rotaria sordida</name>
    <dbReference type="NCBI Taxonomy" id="392033"/>
    <lineage>
        <taxon>Eukaryota</taxon>
        <taxon>Metazoa</taxon>
        <taxon>Spiralia</taxon>
        <taxon>Gnathifera</taxon>
        <taxon>Rotifera</taxon>
        <taxon>Eurotatoria</taxon>
        <taxon>Bdelloidea</taxon>
        <taxon>Philodinida</taxon>
        <taxon>Philodinidae</taxon>
        <taxon>Rotaria</taxon>
    </lineage>
</organism>
<dbReference type="EMBL" id="CAJNOH010002862">
    <property type="protein sequence ID" value="CAF1313435.1"/>
    <property type="molecule type" value="Genomic_DNA"/>
</dbReference>
<comment type="similarity">
    <text evidence="2">Belongs to the sulfatase family.</text>
</comment>
<dbReference type="EMBL" id="CAJNOL010004450">
    <property type="protein sequence ID" value="CAF1588409.1"/>
    <property type="molecule type" value="Genomic_DNA"/>
</dbReference>
<comment type="cofactor">
    <cofactor evidence="1">
        <name>Ca(2+)</name>
        <dbReference type="ChEBI" id="CHEBI:29108"/>
    </cofactor>
</comment>
<dbReference type="EMBL" id="CAJNOL010004453">
    <property type="protein sequence ID" value="CAF1588518.1"/>
    <property type="molecule type" value="Genomic_DNA"/>
</dbReference>
<evidence type="ECO:0000313" key="5">
    <source>
        <dbReference type="EMBL" id="CAF1588409.1"/>
    </source>
</evidence>
<sequence length="174" mass="20048">MHAPAVDISCPLVTLKEPIKHVFVIVLESIRADALPLKQQSGQCFTSVTSSYTSKSLVSIFYGIYPLNVNFLKEANSENILYEKCLSELLRETFQTTNNQSAFRLDSFTTARDNYDHQDNLLNRLKFDTTINVFDIYKQIGNVLDLGMFGPADPHILPLIWKWIDNNYYRYQLN</sequence>
<evidence type="ECO:0000256" key="2">
    <source>
        <dbReference type="ARBA" id="ARBA00008779"/>
    </source>
</evidence>
<evidence type="ECO:0000259" key="3">
    <source>
        <dbReference type="Pfam" id="PF00884"/>
    </source>
</evidence>
<comment type="caution">
    <text evidence="6">The sequence shown here is derived from an EMBL/GenBank/DDBJ whole genome shotgun (WGS) entry which is preliminary data.</text>
</comment>
<dbReference type="Gene3D" id="3.40.720.10">
    <property type="entry name" value="Alkaline Phosphatase, subunit A"/>
    <property type="match status" value="1"/>
</dbReference>
<accession>A0A815ZYF0</accession>
<evidence type="ECO:0000313" key="6">
    <source>
        <dbReference type="EMBL" id="CAF1588518.1"/>
    </source>
</evidence>
<dbReference type="Pfam" id="PF00884">
    <property type="entry name" value="Sulfatase"/>
    <property type="match status" value="1"/>
</dbReference>